<keyword evidence="9" id="KW-0325">Glycoprotein</keyword>
<keyword evidence="5" id="KW-0175">Coiled coil</keyword>
<keyword evidence="8" id="KW-0675">Receptor</keyword>
<dbReference type="SUPFAM" id="SSF53850">
    <property type="entry name" value="Periplasmic binding protein-like II"/>
    <property type="match status" value="1"/>
</dbReference>
<feature type="domain" description="Ionotropic glutamate receptor L-glutamate and glycine-binding" evidence="15">
    <location>
        <begin position="305"/>
        <end position="366"/>
    </location>
</feature>
<feature type="transmembrane region" description="Helical" evidence="12">
    <location>
        <begin position="675"/>
        <end position="698"/>
    </location>
</feature>
<protein>
    <submittedName>
        <fullName evidence="16">Uncharacterized protein</fullName>
    </submittedName>
</protein>
<feature type="transmembrane region" description="Helical" evidence="12">
    <location>
        <begin position="449"/>
        <end position="472"/>
    </location>
</feature>
<evidence type="ECO:0000256" key="10">
    <source>
        <dbReference type="ARBA" id="ARBA00023286"/>
    </source>
</evidence>
<reference evidence="16" key="1">
    <citation type="submission" date="2021-01" db="UniProtKB">
        <authorList>
            <consortium name="EnsemblMetazoa"/>
        </authorList>
    </citation>
    <scope>IDENTIFICATION</scope>
</reference>
<dbReference type="OrthoDB" id="5958792at2759"/>
<dbReference type="AlphaFoldDB" id="A0A7M5UFE0"/>
<feature type="domain" description="Ionotropic glutamate receptor C-terminal" evidence="14">
    <location>
        <begin position="301"/>
        <end position="661"/>
    </location>
</feature>
<proteinExistence type="predicted"/>
<evidence type="ECO:0000256" key="6">
    <source>
        <dbReference type="ARBA" id="ARBA00023065"/>
    </source>
</evidence>
<evidence type="ECO:0000256" key="7">
    <source>
        <dbReference type="ARBA" id="ARBA00023136"/>
    </source>
</evidence>
<keyword evidence="6" id="KW-0406">Ion transport</keyword>
<keyword evidence="7 12" id="KW-0472">Membrane</keyword>
<evidence type="ECO:0000313" key="17">
    <source>
        <dbReference type="Proteomes" id="UP000594262"/>
    </source>
</evidence>
<feature type="chain" id="PRO_5029841044" evidence="13">
    <location>
        <begin position="23"/>
        <end position="749"/>
    </location>
</feature>
<evidence type="ECO:0000256" key="3">
    <source>
        <dbReference type="ARBA" id="ARBA00022692"/>
    </source>
</evidence>
<dbReference type="Pfam" id="PF10613">
    <property type="entry name" value="Lig_chan-Glu_bd"/>
    <property type="match status" value="1"/>
</dbReference>
<evidence type="ECO:0000256" key="5">
    <source>
        <dbReference type="ARBA" id="ARBA00023054"/>
    </source>
</evidence>
<feature type="transmembrane region" description="Helical" evidence="12">
    <location>
        <begin position="484"/>
        <end position="504"/>
    </location>
</feature>
<evidence type="ECO:0000256" key="8">
    <source>
        <dbReference type="ARBA" id="ARBA00023170"/>
    </source>
</evidence>
<evidence type="ECO:0000256" key="2">
    <source>
        <dbReference type="ARBA" id="ARBA00022448"/>
    </source>
</evidence>
<dbReference type="RefSeq" id="XP_066916785.1">
    <property type="nucleotide sequence ID" value="XM_067060684.1"/>
</dbReference>
<sequence length="749" mass="85878">MKLKIVVKISLLLGQIYGPVLSFHDLRNGGDSQSLANFTADLHITSSDSDTCPYSHIVTCGFMENYLQKDFSGVTFYNQSSHFLFSNHTIKDLQDINSRLIITYGKCSGFHGFYVIVAERNYGYEHAPCFLLSIETQFINDILQQIDWFNHAILHLNPVFLDLLLAYSSQYPNLHFVHFYLLWSIKERDFDELKEKFMFLRLERINSADFEQSLDRYVLDFQYQKINLQSGTNNNKSRHVEDAKQNRLSILRPNQSRKKKHAILSQKITIRVATVFFKPLVFEFIDNSTTNQNGVCFKGHNCRIPVVQDETNHKTRIGCCIGYFIDVFNLLERKMGFTYELYVVPDGAYGALIDGRWNGMIGELVAGRADVALQSLSVTYQRQRVVDFVPYLLTSNFGLIRSISRTDQKQSFKIRWDFATALSTMLAASFLCATILVIVFLYVHENLLHWLFAANVYFPIGEIFTYTLGLAFQRDMGALNPRQWSGRLVALGYAAAMTVFMSAYTAKICASSIDNQPLDDFKGFSGPEFQNPSNSYKIGTITGRGQSQEEYFKNHNLEQYRKMHDFMLENSVQSDEEALEKILNGTLQAHIIEVTSVVQGLASKLSRHCDKVTVYEENLGQHELTFAYAKGFTYGKQISDTLQRMKDREKFEPIRKKWIQESFCFTKVVSQQFEWTYFSGILVIMGISLVLSMLIVLVENLYVHFGLKNALDQKKRRGSLQNGASSYKQAVISKTSNLPYSADNNAIIW</sequence>
<dbReference type="Proteomes" id="UP000594262">
    <property type="component" value="Unplaced"/>
</dbReference>
<dbReference type="InterPro" id="IPR001320">
    <property type="entry name" value="Iontro_rcpt_C"/>
</dbReference>
<evidence type="ECO:0000259" key="15">
    <source>
        <dbReference type="SMART" id="SM00918"/>
    </source>
</evidence>
<evidence type="ECO:0000313" key="16">
    <source>
        <dbReference type="EnsemblMetazoa" id="CLYHEMP009719.1"/>
    </source>
</evidence>
<dbReference type="InterPro" id="IPR015683">
    <property type="entry name" value="Ionotropic_Glu_rcpt"/>
</dbReference>
<dbReference type="GO" id="GO:0005886">
    <property type="term" value="C:plasma membrane"/>
    <property type="evidence" value="ECO:0007669"/>
    <property type="project" value="UniProtKB-ARBA"/>
</dbReference>
<dbReference type="InterPro" id="IPR019594">
    <property type="entry name" value="Glu/Gly-bd"/>
</dbReference>
<keyword evidence="11" id="KW-0407">Ion channel</keyword>
<evidence type="ECO:0000256" key="9">
    <source>
        <dbReference type="ARBA" id="ARBA00023180"/>
    </source>
</evidence>
<dbReference type="SMART" id="SM00918">
    <property type="entry name" value="Lig_chan-Glu_bd"/>
    <property type="match status" value="1"/>
</dbReference>
<dbReference type="FunFam" id="3.40.190.10:FF:000078">
    <property type="entry name" value="glutamate receptor ionotropic, NMDA 3B"/>
    <property type="match status" value="1"/>
</dbReference>
<evidence type="ECO:0000259" key="14">
    <source>
        <dbReference type="SMART" id="SM00079"/>
    </source>
</evidence>
<evidence type="ECO:0000256" key="4">
    <source>
        <dbReference type="ARBA" id="ARBA00022989"/>
    </source>
</evidence>
<accession>A0A7M5UFE0</accession>
<keyword evidence="13" id="KW-0732">Signal</keyword>
<keyword evidence="10" id="KW-1071">Ligand-gated ion channel</keyword>
<name>A0A7M5UFE0_9CNID</name>
<dbReference type="GO" id="GO:0015276">
    <property type="term" value="F:ligand-gated monoatomic ion channel activity"/>
    <property type="evidence" value="ECO:0007669"/>
    <property type="project" value="InterPro"/>
</dbReference>
<feature type="signal peptide" evidence="13">
    <location>
        <begin position="1"/>
        <end position="22"/>
    </location>
</feature>
<comment type="subcellular location">
    <subcellularLocation>
        <location evidence="1">Membrane</location>
        <topology evidence="1">Multi-pass membrane protein</topology>
    </subcellularLocation>
</comment>
<keyword evidence="4 12" id="KW-1133">Transmembrane helix</keyword>
<dbReference type="Gene3D" id="3.40.190.10">
    <property type="entry name" value="Periplasmic binding protein-like II"/>
    <property type="match status" value="2"/>
</dbReference>
<dbReference type="EnsemblMetazoa" id="CLYHEMT009719.1">
    <property type="protein sequence ID" value="CLYHEMP009719.1"/>
    <property type="gene ID" value="CLYHEMG009719"/>
</dbReference>
<keyword evidence="17" id="KW-1185">Reference proteome</keyword>
<keyword evidence="2" id="KW-0813">Transport</keyword>
<dbReference type="GeneID" id="136803957"/>
<evidence type="ECO:0000256" key="12">
    <source>
        <dbReference type="SAM" id="Phobius"/>
    </source>
</evidence>
<dbReference type="PANTHER" id="PTHR18966">
    <property type="entry name" value="IONOTROPIC GLUTAMATE RECEPTOR"/>
    <property type="match status" value="1"/>
</dbReference>
<evidence type="ECO:0000256" key="13">
    <source>
        <dbReference type="SAM" id="SignalP"/>
    </source>
</evidence>
<evidence type="ECO:0000256" key="1">
    <source>
        <dbReference type="ARBA" id="ARBA00004141"/>
    </source>
</evidence>
<dbReference type="SMART" id="SM00079">
    <property type="entry name" value="PBPe"/>
    <property type="match status" value="1"/>
</dbReference>
<dbReference type="GO" id="GO:0043226">
    <property type="term" value="C:organelle"/>
    <property type="evidence" value="ECO:0007669"/>
    <property type="project" value="UniProtKB-ARBA"/>
</dbReference>
<keyword evidence="3 12" id="KW-0812">Transmembrane</keyword>
<feature type="transmembrane region" description="Helical" evidence="12">
    <location>
        <begin position="418"/>
        <end position="443"/>
    </location>
</feature>
<evidence type="ECO:0000256" key="11">
    <source>
        <dbReference type="ARBA" id="ARBA00023303"/>
    </source>
</evidence>
<organism evidence="16 17">
    <name type="scientific">Clytia hemisphaerica</name>
    <dbReference type="NCBI Taxonomy" id="252671"/>
    <lineage>
        <taxon>Eukaryota</taxon>
        <taxon>Metazoa</taxon>
        <taxon>Cnidaria</taxon>
        <taxon>Hydrozoa</taxon>
        <taxon>Hydroidolina</taxon>
        <taxon>Leptothecata</taxon>
        <taxon>Obeliida</taxon>
        <taxon>Clytiidae</taxon>
        <taxon>Clytia</taxon>
    </lineage>
</organism>